<dbReference type="PIRSF" id="PIRSF017804">
    <property type="entry name" value="Secretion_EccD1"/>
    <property type="match status" value="1"/>
</dbReference>
<dbReference type="Gene3D" id="3.10.20.90">
    <property type="entry name" value="Phosphatidylinositol 3-kinase Catalytic Subunit, Chain A, domain 1"/>
    <property type="match status" value="1"/>
</dbReference>
<feature type="transmembrane region" description="Helical" evidence="7">
    <location>
        <begin position="406"/>
        <end position="426"/>
    </location>
</feature>
<keyword evidence="3" id="KW-1003">Cell membrane</keyword>
<accession>A0ABX0Y0Z6</accession>
<feature type="transmembrane region" description="Helical" evidence="7">
    <location>
        <begin position="269"/>
        <end position="288"/>
    </location>
</feature>
<keyword evidence="10" id="KW-1185">Reference proteome</keyword>
<keyword evidence="4 7" id="KW-0812">Transmembrane</keyword>
<organism evidence="9 10">
    <name type="scientific">Planosporangium thailandense</name>
    <dbReference type="NCBI Taxonomy" id="765197"/>
    <lineage>
        <taxon>Bacteria</taxon>
        <taxon>Bacillati</taxon>
        <taxon>Actinomycetota</taxon>
        <taxon>Actinomycetes</taxon>
        <taxon>Micromonosporales</taxon>
        <taxon>Micromonosporaceae</taxon>
        <taxon>Planosporangium</taxon>
    </lineage>
</organism>
<feature type="domain" description="EccD-like transmembrane" evidence="8">
    <location>
        <begin position="130"/>
        <end position="470"/>
    </location>
</feature>
<evidence type="ECO:0000313" key="10">
    <source>
        <dbReference type="Proteomes" id="UP000722989"/>
    </source>
</evidence>
<dbReference type="Pfam" id="PF08817">
    <property type="entry name" value="YukD"/>
    <property type="match status" value="1"/>
</dbReference>
<comment type="similarity">
    <text evidence="2">Belongs to the EccD/Snm4 family.</text>
</comment>
<evidence type="ECO:0000256" key="5">
    <source>
        <dbReference type="ARBA" id="ARBA00022989"/>
    </source>
</evidence>
<dbReference type="InterPro" id="IPR006707">
    <property type="entry name" value="T7SS_EccD"/>
</dbReference>
<dbReference type="InterPro" id="IPR024962">
    <property type="entry name" value="YukD-like"/>
</dbReference>
<dbReference type="RefSeq" id="WP_167926938.1">
    <property type="nucleotide sequence ID" value="NZ_JAATVY010000015.1"/>
</dbReference>
<comment type="subcellular location">
    <subcellularLocation>
        <location evidence="1">Cell membrane</location>
        <topology evidence="1">Multi-pass membrane protein</topology>
    </subcellularLocation>
</comment>
<evidence type="ECO:0000259" key="8">
    <source>
        <dbReference type="Pfam" id="PF19053"/>
    </source>
</evidence>
<dbReference type="Proteomes" id="UP000722989">
    <property type="component" value="Unassembled WGS sequence"/>
</dbReference>
<feature type="transmembrane region" description="Helical" evidence="7">
    <location>
        <begin position="243"/>
        <end position="263"/>
    </location>
</feature>
<comment type="caution">
    <text evidence="9">The sequence shown here is derived from an EMBL/GenBank/DDBJ whole genome shotgun (WGS) entry which is preliminary data.</text>
</comment>
<feature type="transmembrane region" description="Helical" evidence="7">
    <location>
        <begin position="188"/>
        <end position="209"/>
    </location>
</feature>
<dbReference type="Pfam" id="PF19053">
    <property type="entry name" value="EccD"/>
    <property type="match status" value="1"/>
</dbReference>
<dbReference type="InterPro" id="IPR044049">
    <property type="entry name" value="EccD_transm"/>
</dbReference>
<dbReference type="EMBL" id="JAATVY010000015">
    <property type="protein sequence ID" value="NJC72030.1"/>
    <property type="molecule type" value="Genomic_DNA"/>
</dbReference>
<name>A0ABX0Y0Z6_9ACTN</name>
<feature type="transmembrane region" description="Helical" evidence="7">
    <location>
        <begin position="381"/>
        <end position="400"/>
    </location>
</feature>
<dbReference type="NCBIfam" id="TIGR03920">
    <property type="entry name" value="T7SS_EccD"/>
    <property type="match status" value="1"/>
</dbReference>
<evidence type="ECO:0000256" key="7">
    <source>
        <dbReference type="SAM" id="Phobius"/>
    </source>
</evidence>
<evidence type="ECO:0000256" key="4">
    <source>
        <dbReference type="ARBA" id="ARBA00022692"/>
    </source>
</evidence>
<evidence type="ECO:0000313" key="9">
    <source>
        <dbReference type="EMBL" id="NJC72030.1"/>
    </source>
</evidence>
<gene>
    <name evidence="9" type="primary">eccD</name>
    <name evidence="9" type="ORF">HC031_20250</name>
</gene>
<feature type="transmembrane region" description="Helical" evidence="7">
    <location>
        <begin position="156"/>
        <end position="176"/>
    </location>
</feature>
<proteinExistence type="inferred from homology"/>
<protein>
    <submittedName>
        <fullName evidence="9">Type VII secretion integral membrane protein EccD</fullName>
    </submittedName>
</protein>
<reference evidence="9 10" key="1">
    <citation type="submission" date="2020-03" db="EMBL/GenBank/DDBJ databases">
        <title>WGS of the type strain of Planosporangium spp.</title>
        <authorList>
            <person name="Thawai C."/>
        </authorList>
    </citation>
    <scope>NUCLEOTIDE SEQUENCE [LARGE SCALE GENOMIC DNA]</scope>
    <source>
        <strain evidence="9 10">TBRC 5610</strain>
    </source>
</reference>
<evidence type="ECO:0000256" key="1">
    <source>
        <dbReference type="ARBA" id="ARBA00004651"/>
    </source>
</evidence>
<feature type="transmembrane region" description="Helical" evidence="7">
    <location>
        <begin position="133"/>
        <end position="150"/>
    </location>
</feature>
<keyword evidence="5 7" id="KW-1133">Transmembrane helix</keyword>
<feature type="transmembrane region" description="Helical" evidence="7">
    <location>
        <begin position="215"/>
        <end position="236"/>
    </location>
</feature>
<keyword evidence="6 7" id="KW-0472">Membrane</keyword>
<evidence type="ECO:0000256" key="6">
    <source>
        <dbReference type="ARBA" id="ARBA00023136"/>
    </source>
</evidence>
<feature type="transmembrane region" description="Helical" evidence="7">
    <location>
        <begin position="329"/>
        <end position="345"/>
    </location>
</feature>
<sequence length="472" mass="47018">MREGSAVVTGGEAVQVGEVCRLRVVGPGRRVELAVPSDIPLAELMPSLLRYAGDDLADAGNQHDGWVLQRLGEPPLDEARDVASLGLHDGDVVLLRPRRAELPPADFDDLVDAVATGAAERADRWRPAYTHRLLVGLIPVPAAVGIWLLLQPGPVPARVAAAAGAAVVLLIGALVAKVALRDRSAAGTLGAVATATAAVAGGLATGLAGGSPSTGAYLLGGGAAALGAAGVILMVARGDAFPFLAVAVVSLAAALGGAVDLLFPMASGGTAAVVAVLALLADLAVPMISAHLGNLRIGALPTGADELQENTDPLPGPETLARVAAADRLMTVLLAALGAVAAAALPALCAAAGWSARGLAAAVAALLLLRARSFVGARQRLALIAPGALGLATVAVVTLLDLPAPLRLATGLPAMVVAGGLLVAGARHLPGRRLLPYWGRAGDICEWLLAIAVVPLALAPIGVYSLARALGG</sequence>
<evidence type="ECO:0000256" key="2">
    <source>
        <dbReference type="ARBA" id="ARBA00006162"/>
    </source>
</evidence>
<feature type="transmembrane region" description="Helical" evidence="7">
    <location>
        <begin position="447"/>
        <end position="467"/>
    </location>
</feature>
<evidence type="ECO:0000256" key="3">
    <source>
        <dbReference type="ARBA" id="ARBA00022475"/>
    </source>
</evidence>